<protein>
    <submittedName>
        <fullName evidence="2">Uncharacterized protein</fullName>
    </submittedName>
</protein>
<evidence type="ECO:0000256" key="1">
    <source>
        <dbReference type="SAM" id="MobiDB-lite"/>
    </source>
</evidence>
<reference evidence="2 3" key="2">
    <citation type="journal article" date="2010" name="Stand. Genomic Sci.">
        <title>Complete genome sequence of Nakamurella multipartita type strain (Y-104).</title>
        <authorList>
            <person name="Tice H."/>
            <person name="Mayilraj S."/>
            <person name="Sims D."/>
            <person name="Lapidus A."/>
            <person name="Nolan M."/>
            <person name="Lucas S."/>
            <person name="Glavina Del Rio T."/>
            <person name="Copeland A."/>
            <person name="Cheng J.F."/>
            <person name="Meincke L."/>
            <person name="Bruce D."/>
            <person name="Goodwin L."/>
            <person name="Pitluck S."/>
            <person name="Ivanova N."/>
            <person name="Mavromatis K."/>
            <person name="Ovchinnikova G."/>
            <person name="Pati A."/>
            <person name="Chen A."/>
            <person name="Palaniappan K."/>
            <person name="Land M."/>
            <person name="Hauser L."/>
            <person name="Chang Y.J."/>
            <person name="Jeffries C.D."/>
            <person name="Detter J.C."/>
            <person name="Brettin T."/>
            <person name="Rohde M."/>
            <person name="Goker M."/>
            <person name="Bristow J."/>
            <person name="Eisen J.A."/>
            <person name="Markowitz V."/>
            <person name="Hugenholtz P."/>
            <person name="Kyrpides N.C."/>
            <person name="Klenk H.P."/>
            <person name="Chen F."/>
        </authorList>
    </citation>
    <scope>NUCLEOTIDE SEQUENCE [LARGE SCALE GENOMIC DNA]</scope>
    <source>
        <strain evidence="3">ATCC 700099 / DSM 44233 / CIP 104796 / JCM 9543 / NBRC 105858 / Y-104</strain>
    </source>
</reference>
<dbReference type="HOGENOM" id="CLU_2094217_0_0_11"/>
<dbReference type="AlphaFoldDB" id="C8XBU8"/>
<dbReference type="STRING" id="479431.Namu_3119"/>
<proteinExistence type="predicted"/>
<feature type="compositionally biased region" description="Low complexity" evidence="1">
    <location>
        <begin position="44"/>
        <end position="56"/>
    </location>
</feature>
<dbReference type="RefSeq" id="WP_015748320.1">
    <property type="nucleotide sequence ID" value="NC_013235.1"/>
</dbReference>
<evidence type="ECO:0000313" key="2">
    <source>
        <dbReference type="EMBL" id="ACV79452.1"/>
    </source>
</evidence>
<reference evidence="3" key="1">
    <citation type="submission" date="2009-09" db="EMBL/GenBank/DDBJ databases">
        <title>The complete genome of Nakamurella multipartita DSM 44233.</title>
        <authorList>
            <consortium name="US DOE Joint Genome Institute (JGI-PGF)"/>
            <person name="Lucas S."/>
            <person name="Copeland A."/>
            <person name="Lapidus A."/>
            <person name="Glavina del Rio T."/>
            <person name="Dalin E."/>
            <person name="Tice H."/>
            <person name="Bruce D."/>
            <person name="Goodwin L."/>
            <person name="Pitluck S."/>
            <person name="Kyrpides N."/>
            <person name="Mavromatis K."/>
            <person name="Ivanova N."/>
            <person name="Ovchinnikova G."/>
            <person name="Sims D."/>
            <person name="Meincke L."/>
            <person name="Brettin T."/>
            <person name="Detter J.C."/>
            <person name="Han C."/>
            <person name="Larimer F."/>
            <person name="Land M."/>
            <person name="Hauser L."/>
            <person name="Markowitz V."/>
            <person name="Cheng J.-F."/>
            <person name="Hugenholtz P."/>
            <person name="Woyke T."/>
            <person name="Wu D."/>
            <person name="Klenk H.-P."/>
            <person name="Eisen J.A."/>
        </authorList>
    </citation>
    <scope>NUCLEOTIDE SEQUENCE [LARGE SCALE GENOMIC DNA]</scope>
    <source>
        <strain evidence="3">ATCC 700099 / DSM 44233 / CIP 104796 / JCM 9543 / NBRC 105858 / Y-104</strain>
    </source>
</reference>
<feature type="compositionally biased region" description="Pro residues" evidence="1">
    <location>
        <begin position="34"/>
        <end position="43"/>
    </location>
</feature>
<dbReference type="Proteomes" id="UP000002218">
    <property type="component" value="Chromosome"/>
</dbReference>
<dbReference type="KEGG" id="nml:Namu_3119"/>
<organism evidence="2 3">
    <name type="scientific">Nakamurella multipartita (strain ATCC 700099 / DSM 44233 / CIP 104796 / JCM 9543 / NBRC 105858 / Y-104)</name>
    <name type="common">Microsphaera multipartita</name>
    <dbReference type="NCBI Taxonomy" id="479431"/>
    <lineage>
        <taxon>Bacteria</taxon>
        <taxon>Bacillati</taxon>
        <taxon>Actinomycetota</taxon>
        <taxon>Actinomycetes</taxon>
        <taxon>Nakamurellales</taxon>
        <taxon>Nakamurellaceae</taxon>
        <taxon>Nakamurella</taxon>
    </lineage>
</organism>
<dbReference type="InParanoid" id="C8XBU8"/>
<keyword evidence="3" id="KW-1185">Reference proteome</keyword>
<evidence type="ECO:0000313" key="3">
    <source>
        <dbReference type="Proteomes" id="UP000002218"/>
    </source>
</evidence>
<dbReference type="EMBL" id="CP001737">
    <property type="protein sequence ID" value="ACV79452.1"/>
    <property type="molecule type" value="Genomic_DNA"/>
</dbReference>
<feature type="region of interest" description="Disordered" evidence="1">
    <location>
        <begin position="1"/>
        <end position="72"/>
    </location>
</feature>
<accession>C8XBU8</accession>
<gene>
    <name evidence="2" type="ordered locus">Namu_3119</name>
</gene>
<feature type="compositionally biased region" description="Pro residues" evidence="1">
    <location>
        <begin position="57"/>
        <end position="69"/>
    </location>
</feature>
<name>C8XBU8_NAKMY</name>
<sequence length="116" mass="12169">MNAPRPKLEGLFNGSDTAEPKLSWLGAPAAEPEPAAPSTPAAPTPQAAPTQQAAPIAPVPPAPRAPAPEPVGLFDPVALAERYFAMLQALLDLQRDVGLRLAHQVAELPGMSRLRR</sequence>